<gene>
    <name evidence="1" type="ORF">PDESU_00690</name>
</gene>
<proteinExistence type="predicted"/>
<evidence type="ECO:0000313" key="1">
    <source>
        <dbReference type="EMBL" id="VGO12139.1"/>
    </source>
</evidence>
<accession>A0A6C2TX16</accession>
<keyword evidence="2" id="KW-1185">Reference proteome</keyword>
<reference evidence="1 2" key="1">
    <citation type="submission" date="2019-04" db="EMBL/GenBank/DDBJ databases">
        <authorList>
            <person name="Van Vliet M D."/>
        </authorList>
    </citation>
    <scope>NUCLEOTIDE SEQUENCE [LARGE SCALE GENOMIC DNA]</scope>
    <source>
        <strain evidence="1 2">F1</strain>
    </source>
</reference>
<dbReference type="EMBL" id="CAAHFG010000001">
    <property type="protein sequence ID" value="VGO12139.1"/>
    <property type="molecule type" value="Genomic_DNA"/>
</dbReference>
<name>A0A6C2TX16_PONDE</name>
<evidence type="ECO:0000313" key="2">
    <source>
        <dbReference type="Proteomes" id="UP000366872"/>
    </source>
</evidence>
<evidence type="ECO:0008006" key="3">
    <source>
        <dbReference type="Google" id="ProtNLM"/>
    </source>
</evidence>
<dbReference type="AlphaFoldDB" id="A0A6C2TX16"/>
<dbReference type="RefSeq" id="WP_222847034.1">
    <property type="nucleotide sequence ID" value="NZ_CAAHFG010000001.1"/>
</dbReference>
<sequence>MMAEQLLVLEEAAADLDQGIDFYEARKNELGTYFFDSLLSDMESLRLSAGVHAIHFGFHRMLASRFPFAIYYGYDGRIARVVAILDMRSNPAWIRDQLVQRN</sequence>
<organism evidence="1 2">
    <name type="scientific">Pontiella desulfatans</name>
    <dbReference type="NCBI Taxonomy" id="2750659"/>
    <lineage>
        <taxon>Bacteria</taxon>
        <taxon>Pseudomonadati</taxon>
        <taxon>Kiritimatiellota</taxon>
        <taxon>Kiritimatiellia</taxon>
        <taxon>Kiritimatiellales</taxon>
        <taxon>Pontiellaceae</taxon>
        <taxon>Pontiella</taxon>
    </lineage>
</organism>
<protein>
    <recommendedName>
        <fullName evidence="3">Type II toxin-antitoxin system RelE/ParE family toxin</fullName>
    </recommendedName>
</protein>
<dbReference type="Proteomes" id="UP000366872">
    <property type="component" value="Unassembled WGS sequence"/>
</dbReference>